<dbReference type="Proteomes" id="UP000030101">
    <property type="component" value="Unassembled WGS sequence"/>
</dbReference>
<dbReference type="EMBL" id="JQZV01000001">
    <property type="protein sequence ID" value="KGN93628.1"/>
    <property type="molecule type" value="Genomic_DNA"/>
</dbReference>
<name>A0ABR4XN54_9PORP</name>
<proteinExistence type="predicted"/>
<keyword evidence="4" id="KW-1185">Reference proteome</keyword>
<keyword evidence="3" id="KW-0449">Lipoprotein</keyword>
<dbReference type="InterPro" id="IPR017853">
    <property type="entry name" value="GH"/>
</dbReference>
<dbReference type="Pfam" id="PF02638">
    <property type="entry name" value="GHL10"/>
    <property type="match status" value="1"/>
</dbReference>
<sequence>MGVRAILSSVFLFSIILSGCVSHKKALERKEQLHYKKTYHSPKREMRAAWIQTVHQGEYARMSVEEMQQDFLRKLDKLQELRFNAVFFQVRPESDAWYRSRLEPWSRFLTGTQGVAPSPLWDPMRFLIAECHKRGMEFHAWINPYRAAANASIPLAPEHPYSRNPEWFVRYDNQLLYNPALEQCRRHICSVVDDIVSEYDVDAIHMDDYFYPYPKPGLPLRDEAFFQADPRGFENIADWRRDNVNKLIKEISTTIRTRKPWVRFGISPFGIFRNKRTAKMGSETNGLQNYDDLYADILLWDHEGWVDYIVPQIYWEMGHSAADYTELVYWWGKNIKHAHYYVGQDIKRTMNTQQLHPKLSMAAEVAQGNVMWPANEVLWNTGGVQDLLKREYYSHYALIPPYTHIAGDAPKQIRGIKALWTEQGYTLTWLPDESCEGLPSAPHYYVVYAFAGKEKINTSDPAHIVAVCRSPYYILPYRDGKEKFTYVVTPVSRMHIEGKGVKIKVKL</sequence>
<dbReference type="PROSITE" id="PS51257">
    <property type="entry name" value="PROKAR_LIPOPROTEIN"/>
    <property type="match status" value="1"/>
</dbReference>
<dbReference type="PANTHER" id="PTHR43405:SF1">
    <property type="entry name" value="GLYCOSYL HYDROLASE DIGH"/>
    <property type="match status" value="1"/>
</dbReference>
<dbReference type="PANTHER" id="PTHR43405">
    <property type="entry name" value="GLYCOSYL HYDROLASE DIGH"/>
    <property type="match status" value="1"/>
</dbReference>
<gene>
    <name evidence="3" type="ORF">HQ43_00365</name>
</gene>
<dbReference type="InterPro" id="IPR052177">
    <property type="entry name" value="Divisome_Glycosyl_Hydrolase"/>
</dbReference>
<comment type="caution">
    <text evidence="3">The sequence shown here is derived from an EMBL/GenBank/DDBJ whole genome shotgun (WGS) entry which is preliminary data.</text>
</comment>
<dbReference type="SUPFAM" id="SSF51445">
    <property type="entry name" value="(Trans)glycosidases"/>
    <property type="match status" value="1"/>
</dbReference>
<dbReference type="InterPro" id="IPR003790">
    <property type="entry name" value="GHL10"/>
</dbReference>
<organism evidence="3 4">
    <name type="scientific">Porphyromonas canoris</name>
    <dbReference type="NCBI Taxonomy" id="36875"/>
    <lineage>
        <taxon>Bacteria</taxon>
        <taxon>Pseudomonadati</taxon>
        <taxon>Bacteroidota</taxon>
        <taxon>Bacteroidia</taxon>
        <taxon>Bacteroidales</taxon>
        <taxon>Porphyromonadaceae</taxon>
        <taxon>Porphyromonas</taxon>
    </lineage>
</organism>
<evidence type="ECO:0000259" key="2">
    <source>
        <dbReference type="Pfam" id="PF02638"/>
    </source>
</evidence>
<feature type="domain" description="Glycosyl hydrolase-like 10" evidence="2">
    <location>
        <begin position="45"/>
        <end position="350"/>
    </location>
</feature>
<protein>
    <submittedName>
        <fullName evidence="3">Lipoprotein</fullName>
    </submittedName>
</protein>
<accession>A0ABR4XN54</accession>
<evidence type="ECO:0000313" key="3">
    <source>
        <dbReference type="EMBL" id="KGN93628.1"/>
    </source>
</evidence>
<evidence type="ECO:0000256" key="1">
    <source>
        <dbReference type="ARBA" id="ARBA00022729"/>
    </source>
</evidence>
<evidence type="ECO:0000313" key="4">
    <source>
        <dbReference type="Proteomes" id="UP000030101"/>
    </source>
</evidence>
<reference evidence="3 4" key="1">
    <citation type="submission" date="2014-08" db="EMBL/GenBank/DDBJ databases">
        <title>Porphyromonas canoris strain:OH2762 Genome sequencing.</title>
        <authorList>
            <person name="Wallis C."/>
            <person name="Deusch O."/>
            <person name="O'Flynn C."/>
            <person name="Davis I."/>
            <person name="Jospin G."/>
            <person name="Darling A.E."/>
            <person name="Coil D.A."/>
            <person name="Alexiev A."/>
            <person name="Horsfall A."/>
            <person name="Kirkwood N."/>
            <person name="Harris S."/>
            <person name="Eisen J.A."/>
        </authorList>
    </citation>
    <scope>NUCLEOTIDE SEQUENCE [LARGE SCALE GENOMIC DNA]</scope>
    <source>
        <strain evidence="4">COT-108 OH2762</strain>
    </source>
</reference>
<dbReference type="Gene3D" id="3.20.20.80">
    <property type="entry name" value="Glycosidases"/>
    <property type="match status" value="1"/>
</dbReference>
<keyword evidence="1" id="KW-0732">Signal</keyword>